<evidence type="ECO:0000256" key="6">
    <source>
        <dbReference type="ARBA" id="ARBA00035243"/>
    </source>
</evidence>
<evidence type="ECO:0000256" key="7">
    <source>
        <dbReference type="HAMAP-Rule" id="MF_01325"/>
    </source>
</evidence>
<keyword evidence="3 7" id="KW-0694">RNA-binding</keyword>
<dbReference type="InterPro" id="IPR009000">
    <property type="entry name" value="Transl_B-barrel_sf"/>
</dbReference>
<feature type="region of interest" description="Disordered" evidence="8">
    <location>
        <begin position="125"/>
        <end position="146"/>
    </location>
</feature>
<name>A0A931YCZ0_9BACT</name>
<dbReference type="PANTHER" id="PTHR11229">
    <property type="entry name" value="50S RIBOSOMAL PROTEIN L3"/>
    <property type="match status" value="1"/>
</dbReference>
<dbReference type="GO" id="GO:0003735">
    <property type="term" value="F:structural constituent of ribosome"/>
    <property type="evidence" value="ECO:0007669"/>
    <property type="project" value="UniProtKB-UniRule"/>
</dbReference>
<dbReference type="FunFam" id="2.40.30.10:FF:000004">
    <property type="entry name" value="50S ribosomal protein L3"/>
    <property type="match status" value="1"/>
</dbReference>
<evidence type="ECO:0000313" key="10">
    <source>
        <dbReference type="EMBL" id="MBI2465649.1"/>
    </source>
</evidence>
<dbReference type="GO" id="GO:0006412">
    <property type="term" value="P:translation"/>
    <property type="evidence" value="ECO:0007669"/>
    <property type="project" value="UniProtKB-UniRule"/>
</dbReference>
<evidence type="ECO:0000256" key="4">
    <source>
        <dbReference type="ARBA" id="ARBA00022980"/>
    </source>
</evidence>
<dbReference type="AlphaFoldDB" id="A0A931YCZ0"/>
<evidence type="ECO:0000256" key="5">
    <source>
        <dbReference type="ARBA" id="ARBA00023274"/>
    </source>
</evidence>
<sequence length="203" mass="21847">MKYIIGEKLGCTQLISDKGEIIPVTLIGAEPTVVTQIKTPEKDGYASVQVASGSKKEKNVNRAAQGHFKGLGNFRFVREFRFSGSVDYKVGDKFSLADFSPGEMVKVSSKSSGKGFQGVVKRHGFSGGPASHGHRDVLRKPGSIGGRFPQRVLKGKRMAGRLGGDRVTVKNLEVVKVDSENKVMAVRGAVPGKKGTMVEIRSK</sequence>
<evidence type="ECO:0000256" key="8">
    <source>
        <dbReference type="SAM" id="MobiDB-lite"/>
    </source>
</evidence>
<proteinExistence type="inferred from homology"/>
<comment type="subunit">
    <text evidence="7">Part of the 50S ribosomal subunit. Forms a cluster with proteins L14 and L19.</text>
</comment>
<comment type="caution">
    <text evidence="10">The sequence shown here is derived from an EMBL/GenBank/DDBJ whole genome shotgun (WGS) entry which is preliminary data.</text>
</comment>
<dbReference type="EMBL" id="JACPHQ010000002">
    <property type="protein sequence ID" value="MBI2465649.1"/>
    <property type="molecule type" value="Genomic_DNA"/>
</dbReference>
<comment type="function">
    <text evidence="7">One of the primary rRNA binding proteins, it binds directly near the 3'-end of the 23S rRNA, where it nucleates assembly of the 50S subunit.</text>
</comment>
<keyword evidence="4 7" id="KW-0689">Ribosomal protein</keyword>
<dbReference type="InterPro" id="IPR019927">
    <property type="entry name" value="Ribosomal_uL3_bac/org-type"/>
</dbReference>
<dbReference type="Proteomes" id="UP000786662">
    <property type="component" value="Unassembled WGS sequence"/>
</dbReference>
<dbReference type="GO" id="GO:0022625">
    <property type="term" value="C:cytosolic large ribosomal subunit"/>
    <property type="evidence" value="ECO:0007669"/>
    <property type="project" value="TreeGrafter"/>
</dbReference>
<dbReference type="Gene3D" id="2.40.30.10">
    <property type="entry name" value="Translation factors"/>
    <property type="match status" value="1"/>
</dbReference>
<protein>
    <recommendedName>
        <fullName evidence="6 7">Large ribosomal subunit protein uL3</fullName>
    </recommendedName>
</protein>
<dbReference type="GO" id="GO:0019843">
    <property type="term" value="F:rRNA binding"/>
    <property type="evidence" value="ECO:0007669"/>
    <property type="project" value="UniProtKB-UniRule"/>
</dbReference>
<gene>
    <name evidence="7 10" type="primary">rplC</name>
    <name evidence="9" type="ORF">HYT38_01465</name>
    <name evidence="10" type="ORF">HYV66_00215</name>
</gene>
<keyword evidence="2 7" id="KW-0699">rRNA-binding</keyword>
<dbReference type="NCBIfam" id="TIGR03625">
    <property type="entry name" value="L3_bact"/>
    <property type="match status" value="1"/>
</dbReference>
<dbReference type="Pfam" id="PF00297">
    <property type="entry name" value="Ribosomal_L3"/>
    <property type="match status" value="1"/>
</dbReference>
<evidence type="ECO:0000256" key="1">
    <source>
        <dbReference type="ARBA" id="ARBA00006540"/>
    </source>
</evidence>
<dbReference type="Proteomes" id="UP000709672">
    <property type="component" value="Unassembled WGS sequence"/>
</dbReference>
<evidence type="ECO:0000313" key="11">
    <source>
        <dbReference type="Proteomes" id="UP000709672"/>
    </source>
</evidence>
<dbReference type="Gene3D" id="3.30.160.810">
    <property type="match status" value="1"/>
</dbReference>
<dbReference type="EMBL" id="JACOYY010000043">
    <property type="protein sequence ID" value="MBI2052333.1"/>
    <property type="molecule type" value="Genomic_DNA"/>
</dbReference>
<evidence type="ECO:0000313" key="9">
    <source>
        <dbReference type="EMBL" id="MBI2052333.1"/>
    </source>
</evidence>
<dbReference type="HAMAP" id="MF_01325_B">
    <property type="entry name" value="Ribosomal_uL3_B"/>
    <property type="match status" value="1"/>
</dbReference>
<reference evidence="10" key="1">
    <citation type="submission" date="2020-07" db="EMBL/GenBank/DDBJ databases">
        <title>Huge and variable diversity of episymbiotic CPR bacteria and DPANN archaea in groundwater ecosystems.</title>
        <authorList>
            <person name="He C.Y."/>
            <person name="Keren R."/>
            <person name="Whittaker M."/>
            <person name="Farag I.F."/>
            <person name="Doudna J."/>
            <person name="Cate J.H.D."/>
            <person name="Banfield J.F."/>
        </authorList>
    </citation>
    <scope>NUCLEOTIDE SEQUENCE</scope>
    <source>
        <strain evidence="9">NC_groundwater_191_Ag_S-0.1um_45_8</strain>
        <strain evidence="10">NC_groundwater_418_Ag_B-0.1um_45_10</strain>
    </source>
</reference>
<dbReference type="SUPFAM" id="SSF50447">
    <property type="entry name" value="Translation proteins"/>
    <property type="match status" value="1"/>
</dbReference>
<evidence type="ECO:0000256" key="3">
    <source>
        <dbReference type="ARBA" id="ARBA00022884"/>
    </source>
</evidence>
<dbReference type="InterPro" id="IPR000597">
    <property type="entry name" value="Ribosomal_uL3"/>
</dbReference>
<dbReference type="PANTHER" id="PTHR11229:SF16">
    <property type="entry name" value="LARGE RIBOSOMAL SUBUNIT PROTEIN UL3C"/>
    <property type="match status" value="1"/>
</dbReference>
<organism evidence="10 11">
    <name type="scientific">Candidatus Sungiibacteriota bacterium</name>
    <dbReference type="NCBI Taxonomy" id="2750080"/>
    <lineage>
        <taxon>Bacteria</taxon>
        <taxon>Candidatus Sungiibacteriota</taxon>
    </lineage>
</organism>
<dbReference type="FunFam" id="3.30.160.810:FF:000001">
    <property type="entry name" value="50S ribosomal protein L3"/>
    <property type="match status" value="1"/>
</dbReference>
<comment type="similarity">
    <text evidence="1 7">Belongs to the universal ribosomal protein uL3 family.</text>
</comment>
<evidence type="ECO:0000256" key="2">
    <source>
        <dbReference type="ARBA" id="ARBA00022730"/>
    </source>
</evidence>
<keyword evidence="5 7" id="KW-0687">Ribonucleoprotein</keyword>
<accession>A0A931YCZ0</accession>